<feature type="transmembrane region" description="Helical" evidence="2">
    <location>
        <begin position="312"/>
        <end position="331"/>
    </location>
</feature>
<dbReference type="AlphaFoldDB" id="A0A0R1VKM5"/>
<reference evidence="3 4" key="1">
    <citation type="journal article" date="2015" name="Genome Announc.">
        <title>Expanding the biotechnology potential of lactobacilli through comparative genomics of 213 strains and associated genera.</title>
        <authorList>
            <person name="Sun Z."/>
            <person name="Harris H.M."/>
            <person name="McCann A."/>
            <person name="Guo C."/>
            <person name="Argimon S."/>
            <person name="Zhang W."/>
            <person name="Yang X."/>
            <person name="Jeffery I.B."/>
            <person name="Cooney J.C."/>
            <person name="Kagawa T.F."/>
            <person name="Liu W."/>
            <person name="Song Y."/>
            <person name="Salvetti E."/>
            <person name="Wrobel A."/>
            <person name="Rasinkangas P."/>
            <person name="Parkhill J."/>
            <person name="Rea M.C."/>
            <person name="O'Sullivan O."/>
            <person name="Ritari J."/>
            <person name="Douillard F.P."/>
            <person name="Paul Ross R."/>
            <person name="Yang R."/>
            <person name="Briner A.E."/>
            <person name="Felis G.E."/>
            <person name="de Vos W.M."/>
            <person name="Barrangou R."/>
            <person name="Klaenhammer T.R."/>
            <person name="Caufield P.W."/>
            <person name="Cui Y."/>
            <person name="Zhang H."/>
            <person name="O'Toole P.W."/>
        </authorList>
    </citation>
    <scope>NUCLEOTIDE SEQUENCE [LARGE SCALE GENOMIC DNA]</scope>
    <source>
        <strain evidence="3 4">DSM 18630</strain>
    </source>
</reference>
<feature type="transmembrane region" description="Helical" evidence="2">
    <location>
        <begin position="337"/>
        <end position="361"/>
    </location>
</feature>
<dbReference type="GO" id="GO:0005886">
    <property type="term" value="C:plasma membrane"/>
    <property type="evidence" value="ECO:0007669"/>
    <property type="project" value="UniProtKB-SubCell"/>
</dbReference>
<keyword evidence="4" id="KW-1185">Reference proteome</keyword>
<dbReference type="PATRIC" id="fig|1423750.3.peg.973"/>
<dbReference type="InterPro" id="IPR004679">
    <property type="entry name" value="2-OHcarboxylate_transport"/>
</dbReference>
<dbReference type="PANTHER" id="PTHR40033:SF1">
    <property type="entry name" value="CITRATE-SODIUM SYMPORTER"/>
    <property type="match status" value="1"/>
</dbReference>
<comment type="similarity">
    <text evidence="1">Belongs to the 2-hydroxycarboxylate transporter (2-HCT) (TC 2.A.24) family.</text>
</comment>
<evidence type="ECO:0008006" key="5">
    <source>
        <dbReference type="Google" id="ProtNLM"/>
    </source>
</evidence>
<keyword evidence="1" id="KW-0813">Transport</keyword>
<feature type="transmembrane region" description="Helical" evidence="2">
    <location>
        <begin position="12"/>
        <end position="30"/>
    </location>
</feature>
<keyword evidence="1" id="KW-0769">Symport</keyword>
<keyword evidence="1 2" id="KW-0472">Membrane</keyword>
<proteinExistence type="inferred from homology"/>
<feature type="transmembrane region" description="Helical" evidence="2">
    <location>
        <begin position="42"/>
        <end position="61"/>
    </location>
</feature>
<sequence>MDHLKKIQICNLPLMYYIPVLLITLVATYTHSLNNDVVGGCLFLYVIGGLFFYVGGIIPIFGTYMGGAILLPLFGGSALAYFHLVPAYLTKLIAGIMGSGAINIFIAAIVVGSILSMDRKVLLEVSARLIPVMLIALAFAIVFMVITTFLTGQSLIKGFFNVGIINYTGGSSGALVVVPTIYHGIFHNPVTSYSGKFIVLMNISNLICVIFAGILNQLGKKKPEWTGNGALMKGSAKVKATKVEPIEMDKKSLRSLGIGFVISLSLLVLGNILQTIVPQLNYIAWTSLLAIALKAFGVFNDKVCRYSANWQGFVVSNFIAFLITGIGIVSLDLGQLISYFTLSNFLIIAMGVIGAMLGALLGGKALGFYPIDSMIAVGVQLGNVGGSGAVATLSTAERMELMPFAIISNRIGGAIVVILLSLLVPLFV</sequence>
<evidence type="ECO:0000256" key="2">
    <source>
        <dbReference type="SAM" id="Phobius"/>
    </source>
</evidence>
<feature type="transmembrane region" description="Helical" evidence="2">
    <location>
        <begin position="67"/>
        <end position="85"/>
    </location>
</feature>
<evidence type="ECO:0000313" key="3">
    <source>
        <dbReference type="EMBL" id="KRM06082.1"/>
    </source>
</evidence>
<comment type="caution">
    <text evidence="3">The sequence shown here is derived from an EMBL/GenBank/DDBJ whole genome shotgun (WGS) entry which is preliminary data.</text>
</comment>
<feature type="transmembrane region" description="Helical" evidence="2">
    <location>
        <begin position="256"/>
        <end position="276"/>
    </location>
</feature>
<protein>
    <recommendedName>
        <fullName evidence="5">Citrate carrier protein</fullName>
    </recommendedName>
</protein>
<gene>
    <name evidence="3" type="ORF">FC89_GL000949</name>
</gene>
<dbReference type="Pfam" id="PF03390">
    <property type="entry name" value="2HCT"/>
    <property type="match status" value="1"/>
</dbReference>
<dbReference type="STRING" id="1423750.FC89_GL000949"/>
<feature type="transmembrane region" description="Helical" evidence="2">
    <location>
        <begin position="282"/>
        <end position="300"/>
    </location>
</feature>
<dbReference type="GO" id="GO:0015293">
    <property type="term" value="F:symporter activity"/>
    <property type="evidence" value="ECO:0007669"/>
    <property type="project" value="UniProtKB-UniRule"/>
</dbReference>
<dbReference type="EMBL" id="AZGB01000016">
    <property type="protein sequence ID" value="KRM06082.1"/>
    <property type="molecule type" value="Genomic_DNA"/>
</dbReference>
<keyword evidence="2" id="KW-0812">Transmembrane</keyword>
<feature type="transmembrane region" description="Helical" evidence="2">
    <location>
        <begin position="197"/>
        <end position="215"/>
    </location>
</feature>
<keyword evidence="2" id="KW-1133">Transmembrane helix</keyword>
<dbReference type="PIRSF" id="PIRSF005348">
    <property type="entry name" value="YxkH"/>
    <property type="match status" value="1"/>
</dbReference>
<dbReference type="OrthoDB" id="8584824at2"/>
<feature type="transmembrane region" description="Helical" evidence="2">
    <location>
        <begin position="129"/>
        <end position="152"/>
    </location>
</feature>
<dbReference type="Proteomes" id="UP000051451">
    <property type="component" value="Unassembled WGS sequence"/>
</dbReference>
<evidence type="ECO:0000256" key="1">
    <source>
        <dbReference type="PIRNR" id="PIRNR005348"/>
    </source>
</evidence>
<dbReference type="RefSeq" id="WP_057871702.1">
    <property type="nucleotide sequence ID" value="NZ_AZGB01000016.1"/>
</dbReference>
<name>A0A0R1VKM5_9LACO</name>
<feature type="transmembrane region" description="Helical" evidence="2">
    <location>
        <begin position="92"/>
        <end position="117"/>
    </location>
</feature>
<dbReference type="GeneID" id="98318976"/>
<accession>A0A0R1VKM5</accession>
<keyword evidence="1" id="KW-1003">Cell membrane</keyword>
<comment type="subcellular location">
    <subcellularLocation>
        <location evidence="1">Cell membrane</location>
    </subcellularLocation>
</comment>
<feature type="transmembrane region" description="Helical" evidence="2">
    <location>
        <begin position="407"/>
        <end position="427"/>
    </location>
</feature>
<dbReference type="PANTHER" id="PTHR40033">
    <property type="entry name" value="NA(+)-MALATE SYMPORTER"/>
    <property type="match status" value="1"/>
</dbReference>
<evidence type="ECO:0000313" key="4">
    <source>
        <dbReference type="Proteomes" id="UP000051451"/>
    </source>
</evidence>
<dbReference type="GO" id="GO:0008514">
    <property type="term" value="F:organic anion transmembrane transporter activity"/>
    <property type="evidence" value="ECO:0007669"/>
    <property type="project" value="InterPro"/>
</dbReference>
<feature type="transmembrane region" description="Helical" evidence="2">
    <location>
        <begin position="164"/>
        <end position="185"/>
    </location>
</feature>
<organism evidence="3 4">
    <name type="scientific">Liquorilactobacillus ghanensis DSM 18630</name>
    <dbReference type="NCBI Taxonomy" id="1423750"/>
    <lineage>
        <taxon>Bacteria</taxon>
        <taxon>Bacillati</taxon>
        <taxon>Bacillota</taxon>
        <taxon>Bacilli</taxon>
        <taxon>Lactobacillales</taxon>
        <taxon>Lactobacillaceae</taxon>
        <taxon>Liquorilactobacillus</taxon>
    </lineage>
</organism>